<dbReference type="Gene3D" id="3.10.20.30">
    <property type="match status" value="1"/>
</dbReference>
<dbReference type="RefSeq" id="WP_073386285.1">
    <property type="nucleotide sequence ID" value="NZ_FQVU01000001.1"/>
</dbReference>
<gene>
    <name evidence="1" type="ORF">SAMN05443575_0856</name>
</gene>
<name>A0A1M5ECS8_9ACTN</name>
<dbReference type="OrthoDB" id="4331766at2"/>
<dbReference type="AlphaFoldDB" id="A0A1M5ECS8"/>
<dbReference type="InterPro" id="IPR003749">
    <property type="entry name" value="ThiS/MoaD-like"/>
</dbReference>
<accession>A0A1M5ECS8</accession>
<organism evidence="1 2">
    <name type="scientific">Jatrophihabitans endophyticus</name>
    <dbReference type="NCBI Taxonomy" id="1206085"/>
    <lineage>
        <taxon>Bacteria</taxon>
        <taxon>Bacillati</taxon>
        <taxon>Actinomycetota</taxon>
        <taxon>Actinomycetes</taxon>
        <taxon>Jatrophihabitantales</taxon>
        <taxon>Jatrophihabitantaceae</taxon>
        <taxon>Jatrophihabitans</taxon>
    </lineage>
</organism>
<dbReference type="EMBL" id="FQVU01000001">
    <property type="protein sequence ID" value="SHF77073.1"/>
    <property type="molecule type" value="Genomic_DNA"/>
</dbReference>
<dbReference type="Pfam" id="PF02597">
    <property type="entry name" value="ThiS"/>
    <property type="match status" value="1"/>
</dbReference>
<protein>
    <submittedName>
        <fullName evidence="1">Molybdopterin converting factor, small subunit</fullName>
    </submittedName>
</protein>
<dbReference type="SUPFAM" id="SSF54285">
    <property type="entry name" value="MoaD/ThiS"/>
    <property type="match status" value="1"/>
</dbReference>
<dbReference type="Proteomes" id="UP000186132">
    <property type="component" value="Unassembled WGS sequence"/>
</dbReference>
<dbReference type="InterPro" id="IPR016155">
    <property type="entry name" value="Mopterin_synth/thiamin_S_b"/>
</dbReference>
<dbReference type="InterPro" id="IPR012675">
    <property type="entry name" value="Beta-grasp_dom_sf"/>
</dbReference>
<dbReference type="STRING" id="1206085.SAMN05443575_0856"/>
<reference evidence="1 2" key="1">
    <citation type="submission" date="2016-11" db="EMBL/GenBank/DDBJ databases">
        <authorList>
            <person name="Jaros S."/>
            <person name="Januszkiewicz K."/>
            <person name="Wedrychowicz H."/>
        </authorList>
    </citation>
    <scope>NUCLEOTIDE SEQUENCE [LARGE SCALE GENOMIC DNA]</scope>
    <source>
        <strain evidence="1 2">DSM 45627</strain>
    </source>
</reference>
<keyword evidence="2" id="KW-1185">Reference proteome</keyword>
<sequence length="78" mass="8099">MAVVTVRYWAGAKRAAGVDHEMLAADTVGRLRAVLAERPALLQLSVVASFLVDGQRAHDTTALGDGAEVDVLPPFAGG</sequence>
<proteinExistence type="predicted"/>
<evidence type="ECO:0000313" key="2">
    <source>
        <dbReference type="Proteomes" id="UP000186132"/>
    </source>
</evidence>
<evidence type="ECO:0000313" key="1">
    <source>
        <dbReference type="EMBL" id="SHF77073.1"/>
    </source>
</evidence>